<dbReference type="CDD" id="cd08704">
    <property type="entry name" value="Met_tRNA_FMT_C"/>
    <property type="match status" value="1"/>
</dbReference>
<dbReference type="CDD" id="cd08646">
    <property type="entry name" value="FMT_core_Met-tRNA-FMT_N"/>
    <property type="match status" value="1"/>
</dbReference>
<evidence type="ECO:0000256" key="1">
    <source>
        <dbReference type="ARBA" id="ARBA00010699"/>
    </source>
</evidence>
<name>A0A964BN13_9CYAN</name>
<comment type="similarity">
    <text evidence="1 5">Belongs to the Fmt family.</text>
</comment>
<dbReference type="Proteomes" id="UP000729733">
    <property type="component" value="Unassembled WGS sequence"/>
</dbReference>
<reference evidence="8" key="1">
    <citation type="journal article" date="2021" name="Antonie Van Leeuwenhoek">
        <title>Draft genome and description of Waterburya agarophytonicola gen. nov. sp. nov. (Pleurocapsales, Cyanobacteria): a seaweed symbiont.</title>
        <authorList>
            <person name="Bonthond G."/>
            <person name="Shalygin S."/>
            <person name="Bayer T."/>
            <person name="Weinberger F."/>
        </authorList>
    </citation>
    <scope>NUCLEOTIDE SEQUENCE</scope>
    <source>
        <strain evidence="8">KI4</strain>
    </source>
</reference>
<dbReference type="NCBIfam" id="TIGR00460">
    <property type="entry name" value="fmt"/>
    <property type="match status" value="1"/>
</dbReference>
<evidence type="ECO:0000313" key="8">
    <source>
        <dbReference type="EMBL" id="MCC0176479.1"/>
    </source>
</evidence>
<feature type="binding site" evidence="5">
    <location>
        <begin position="111"/>
        <end position="114"/>
    </location>
    <ligand>
        <name>(6S)-5,6,7,8-tetrahydrofolate</name>
        <dbReference type="ChEBI" id="CHEBI:57453"/>
    </ligand>
</feature>
<dbReference type="PANTHER" id="PTHR11138">
    <property type="entry name" value="METHIONYL-TRNA FORMYLTRANSFERASE"/>
    <property type="match status" value="1"/>
</dbReference>
<keyword evidence="9" id="KW-1185">Reference proteome</keyword>
<dbReference type="FunFam" id="3.40.50.12230:FF:000001">
    <property type="entry name" value="Methionyl-tRNA formyltransferase"/>
    <property type="match status" value="1"/>
</dbReference>
<evidence type="ECO:0000256" key="2">
    <source>
        <dbReference type="ARBA" id="ARBA00012261"/>
    </source>
</evidence>
<dbReference type="HAMAP" id="MF_00182">
    <property type="entry name" value="Formyl_trans"/>
    <property type="match status" value="1"/>
</dbReference>
<dbReference type="SUPFAM" id="SSF53328">
    <property type="entry name" value="Formyltransferase"/>
    <property type="match status" value="1"/>
</dbReference>
<dbReference type="AlphaFoldDB" id="A0A964BN13"/>
<keyword evidence="3 5" id="KW-0808">Transferase</keyword>
<dbReference type="PANTHER" id="PTHR11138:SF5">
    <property type="entry name" value="METHIONYL-TRNA FORMYLTRANSFERASE, MITOCHONDRIAL"/>
    <property type="match status" value="1"/>
</dbReference>
<evidence type="ECO:0000256" key="3">
    <source>
        <dbReference type="ARBA" id="ARBA00022679"/>
    </source>
</evidence>
<dbReference type="Pfam" id="PF02911">
    <property type="entry name" value="Formyl_trans_C"/>
    <property type="match status" value="1"/>
</dbReference>
<evidence type="ECO:0000256" key="5">
    <source>
        <dbReference type="HAMAP-Rule" id="MF_00182"/>
    </source>
</evidence>
<dbReference type="InterPro" id="IPR044135">
    <property type="entry name" value="Met-tRNA-FMT_C"/>
</dbReference>
<gene>
    <name evidence="5" type="primary">fmt</name>
    <name evidence="8" type="ORF">I4641_05740</name>
</gene>
<dbReference type="Pfam" id="PF00551">
    <property type="entry name" value="Formyl_trans_N"/>
    <property type="match status" value="1"/>
</dbReference>
<dbReference type="InterPro" id="IPR036477">
    <property type="entry name" value="Formyl_transf_N_sf"/>
</dbReference>
<evidence type="ECO:0000256" key="4">
    <source>
        <dbReference type="ARBA" id="ARBA00022917"/>
    </source>
</evidence>
<dbReference type="InterPro" id="IPR002376">
    <property type="entry name" value="Formyl_transf_N"/>
</dbReference>
<proteinExistence type="inferred from homology"/>
<evidence type="ECO:0000259" key="6">
    <source>
        <dbReference type="Pfam" id="PF00551"/>
    </source>
</evidence>
<dbReference type="InterPro" id="IPR005794">
    <property type="entry name" value="Fmt"/>
</dbReference>
<dbReference type="EC" id="2.1.2.9" evidence="2 5"/>
<dbReference type="SUPFAM" id="SSF50486">
    <property type="entry name" value="FMT C-terminal domain-like"/>
    <property type="match status" value="1"/>
</dbReference>
<dbReference type="EMBL" id="JADWDC010000009">
    <property type="protein sequence ID" value="MCC0176479.1"/>
    <property type="molecule type" value="Genomic_DNA"/>
</dbReference>
<evidence type="ECO:0000313" key="9">
    <source>
        <dbReference type="Proteomes" id="UP000729733"/>
    </source>
</evidence>
<keyword evidence="4 5" id="KW-0648">Protein biosynthesis</keyword>
<feature type="domain" description="Formyl transferase C-terminal" evidence="7">
    <location>
        <begin position="206"/>
        <end position="322"/>
    </location>
</feature>
<sequence length="333" mass="36807">MKIVFFGTPQFAVTTLVKLRENPDIEVVAVVTQPDKRRGRGNKTLPSAVKKVALEHNLPVWQPPKIKKDPETLDLLRKTKVDAFVVVAYGQILSEEILSMPKLGCINVHGSLLPQYRGAAPIQWSIVNGDRTTGITTMLMDRGMDTGDILLKAETEIKLLDNAVDLAVTLADRGADLLLETLFKLEQKEINPIPQSDSLATYARLIDKADFAIDWSQSALEIHNRVRGFFPNCAAKLDDKKLKVIATVPITETTVKDLPAEYRILQQQYSELNQIESKPGEIVKNIKNLGALVQTGSGFLLLTQVQLAGKRTQSGWDFVNGMRIVPGTKISNG</sequence>
<dbReference type="InterPro" id="IPR011034">
    <property type="entry name" value="Formyl_transferase-like_C_sf"/>
</dbReference>
<dbReference type="InterPro" id="IPR041711">
    <property type="entry name" value="Met-tRNA-FMT_N"/>
</dbReference>
<dbReference type="GO" id="GO:0005829">
    <property type="term" value="C:cytosol"/>
    <property type="evidence" value="ECO:0007669"/>
    <property type="project" value="TreeGrafter"/>
</dbReference>
<dbReference type="RefSeq" id="WP_229639517.1">
    <property type="nucleotide sequence ID" value="NZ_JADWDC010000009.1"/>
</dbReference>
<evidence type="ECO:0000259" key="7">
    <source>
        <dbReference type="Pfam" id="PF02911"/>
    </source>
</evidence>
<dbReference type="Gene3D" id="3.40.50.12230">
    <property type="match status" value="1"/>
</dbReference>
<organism evidence="8 9">
    <name type="scientific">Waterburya agarophytonicola KI4</name>
    <dbReference type="NCBI Taxonomy" id="2874699"/>
    <lineage>
        <taxon>Bacteria</taxon>
        <taxon>Bacillati</taxon>
        <taxon>Cyanobacteriota</taxon>
        <taxon>Cyanophyceae</taxon>
        <taxon>Pleurocapsales</taxon>
        <taxon>Hyellaceae</taxon>
        <taxon>Waterburya</taxon>
        <taxon>Waterburya agarophytonicola</taxon>
    </lineage>
</organism>
<protein>
    <recommendedName>
        <fullName evidence="2 5">Methionyl-tRNA formyltransferase</fullName>
        <ecNumber evidence="2 5">2.1.2.9</ecNumber>
    </recommendedName>
</protein>
<dbReference type="InterPro" id="IPR005793">
    <property type="entry name" value="Formyl_trans_C"/>
</dbReference>
<dbReference type="GO" id="GO:0004479">
    <property type="term" value="F:methionyl-tRNA formyltransferase activity"/>
    <property type="evidence" value="ECO:0007669"/>
    <property type="project" value="UniProtKB-UniRule"/>
</dbReference>
<comment type="catalytic activity">
    <reaction evidence="5">
        <text>L-methionyl-tRNA(fMet) + (6R)-10-formyltetrahydrofolate = N-formyl-L-methionyl-tRNA(fMet) + (6S)-5,6,7,8-tetrahydrofolate + H(+)</text>
        <dbReference type="Rhea" id="RHEA:24380"/>
        <dbReference type="Rhea" id="RHEA-COMP:9952"/>
        <dbReference type="Rhea" id="RHEA-COMP:9953"/>
        <dbReference type="ChEBI" id="CHEBI:15378"/>
        <dbReference type="ChEBI" id="CHEBI:57453"/>
        <dbReference type="ChEBI" id="CHEBI:78530"/>
        <dbReference type="ChEBI" id="CHEBI:78844"/>
        <dbReference type="ChEBI" id="CHEBI:195366"/>
        <dbReference type="EC" id="2.1.2.9"/>
    </reaction>
</comment>
<feature type="domain" description="Formyl transferase N-terminal" evidence="6">
    <location>
        <begin position="1"/>
        <end position="181"/>
    </location>
</feature>
<accession>A0A964BN13</accession>
<comment type="caution">
    <text evidence="8">The sequence shown here is derived from an EMBL/GenBank/DDBJ whole genome shotgun (WGS) entry which is preliminary data.</text>
</comment>
<comment type="function">
    <text evidence="5">Attaches a formyl group to the free amino group of methionyl-tRNA(fMet). The formyl group appears to play a dual role in the initiator identity of N-formylmethionyl-tRNA by promoting its recognition by IF2 and preventing the misappropriation of this tRNA by the elongation apparatus.</text>
</comment>